<protein>
    <submittedName>
        <fullName evidence="6">D-alanine-D-alanine ligase-like ATP-grasp enzyme</fullName>
    </submittedName>
</protein>
<dbReference type="RefSeq" id="WP_123691553.1">
    <property type="nucleotide sequence ID" value="NZ_AP019700.1"/>
</dbReference>
<dbReference type="EMBL" id="RJKX01000015">
    <property type="protein sequence ID" value="ROP83998.1"/>
    <property type="molecule type" value="Genomic_DNA"/>
</dbReference>
<dbReference type="Proteomes" id="UP000278222">
    <property type="component" value="Unassembled WGS sequence"/>
</dbReference>
<keyword evidence="3 4" id="KW-0067">ATP-binding</keyword>
<sequence length="612" mass="66941">MRAPNLHRATAMTGANWFADRSVMLMQLAQPGDRPPPPMRRWAGAVDILDRILPPGLPPGRLREPIDRTDAVEILAAEIYRWGGFEPLPIARSRLSRDSRHIAAMWLGHPPLTQHALDAARRIVARAVNPAIADDTLADPDWIAERRAVLLAQRHESEQWLPSSRRYIFEAAARRGLPCLPRGPTGVITQLGEGRHAQYIDGSATARTSVPSMRLANNKRLAHQVLQRAGVPVARQRRIADLASARAALAALGLPMVIKPEAERRQAGVGFVFTADELEQVFEASRAVSTELLAESFLHGIEYRVLVMDGTIVGIVGAEPPKVEGDGRSTVRQLIAAINDDRARGPRSEGHRLSPIPLDPLGARQLAMQGLSLDDVPAAGRLVEVHPLPMMRFGAGWKSDDTDRIHPDTAAMVLRAVAALGLDIAGIDLRTPDIARSWKEVGAGLCEVNPQPSLKVHYNFEEKPQQGVADRLLDARFPPGKPSRLSHYALVGEGDLWPAAQALARELNGRYGWRVGIAGPDRIELDGWYPPAEARRPFVRYDILAADRALDAAIHILRPAEIEQHGLGFDRLDTAFLDGQPDPGDAVWAAVLETLRSAGAHLQRIPRARAVA</sequence>
<accession>A0A3N1L084</accession>
<dbReference type="AlphaFoldDB" id="A0A3N1L084"/>
<evidence type="ECO:0000256" key="3">
    <source>
        <dbReference type="ARBA" id="ARBA00022840"/>
    </source>
</evidence>
<dbReference type="OrthoDB" id="9803907at2"/>
<reference evidence="6 7" key="1">
    <citation type="submission" date="2018-11" db="EMBL/GenBank/DDBJ databases">
        <title>Genomic Encyclopedia of Type Strains, Phase IV (KMG-IV): sequencing the most valuable type-strain genomes for metagenomic binning, comparative biology and taxonomic classification.</title>
        <authorList>
            <person name="Goeker M."/>
        </authorList>
    </citation>
    <scope>NUCLEOTIDE SEQUENCE [LARGE SCALE GENOMIC DNA]</scope>
    <source>
        <strain evidence="6 7">DSM 5900</strain>
    </source>
</reference>
<dbReference type="PROSITE" id="PS50975">
    <property type="entry name" value="ATP_GRASP"/>
    <property type="match status" value="1"/>
</dbReference>
<name>A0A3N1L084_9PROT</name>
<dbReference type="Pfam" id="PF02786">
    <property type="entry name" value="CPSase_L_D2"/>
    <property type="match status" value="1"/>
</dbReference>
<evidence type="ECO:0000313" key="6">
    <source>
        <dbReference type="EMBL" id="ROP83998.1"/>
    </source>
</evidence>
<keyword evidence="1 6" id="KW-0436">Ligase</keyword>
<evidence type="ECO:0000313" key="7">
    <source>
        <dbReference type="Proteomes" id="UP000278222"/>
    </source>
</evidence>
<evidence type="ECO:0000256" key="1">
    <source>
        <dbReference type="ARBA" id="ARBA00022598"/>
    </source>
</evidence>
<dbReference type="SUPFAM" id="SSF56059">
    <property type="entry name" value="Glutathione synthetase ATP-binding domain-like"/>
    <property type="match status" value="1"/>
</dbReference>
<dbReference type="PANTHER" id="PTHR43585">
    <property type="entry name" value="FUMIPYRROLE BIOSYNTHESIS PROTEIN C"/>
    <property type="match status" value="1"/>
</dbReference>
<proteinExistence type="predicted"/>
<dbReference type="InterPro" id="IPR011761">
    <property type="entry name" value="ATP-grasp"/>
</dbReference>
<keyword evidence="7" id="KW-1185">Reference proteome</keyword>
<dbReference type="PANTHER" id="PTHR43585:SF2">
    <property type="entry name" value="ATP-GRASP ENZYME FSQD"/>
    <property type="match status" value="1"/>
</dbReference>
<organism evidence="6 7">
    <name type="scientific">Stella humosa</name>
    <dbReference type="NCBI Taxonomy" id="94"/>
    <lineage>
        <taxon>Bacteria</taxon>
        <taxon>Pseudomonadati</taxon>
        <taxon>Pseudomonadota</taxon>
        <taxon>Alphaproteobacteria</taxon>
        <taxon>Rhodospirillales</taxon>
        <taxon>Stellaceae</taxon>
        <taxon>Stella</taxon>
    </lineage>
</organism>
<feature type="domain" description="ATP-grasp" evidence="5">
    <location>
        <begin position="223"/>
        <end position="477"/>
    </location>
</feature>
<evidence type="ECO:0000259" key="5">
    <source>
        <dbReference type="PROSITE" id="PS50975"/>
    </source>
</evidence>
<dbReference type="GO" id="GO:0046872">
    <property type="term" value="F:metal ion binding"/>
    <property type="evidence" value="ECO:0007669"/>
    <property type="project" value="InterPro"/>
</dbReference>
<keyword evidence="2 4" id="KW-0547">Nucleotide-binding</keyword>
<gene>
    <name evidence="6" type="ORF">EDC65_3343</name>
</gene>
<dbReference type="InterPro" id="IPR052032">
    <property type="entry name" value="ATP-dep_AA_Ligase"/>
</dbReference>
<dbReference type="InterPro" id="IPR005479">
    <property type="entry name" value="CPAse_ATP-bd"/>
</dbReference>
<dbReference type="Gene3D" id="3.30.470.20">
    <property type="entry name" value="ATP-grasp fold, B domain"/>
    <property type="match status" value="2"/>
</dbReference>
<dbReference type="GO" id="GO:0016874">
    <property type="term" value="F:ligase activity"/>
    <property type="evidence" value="ECO:0007669"/>
    <property type="project" value="UniProtKB-KW"/>
</dbReference>
<dbReference type="GO" id="GO:0005524">
    <property type="term" value="F:ATP binding"/>
    <property type="evidence" value="ECO:0007669"/>
    <property type="project" value="UniProtKB-UniRule"/>
</dbReference>
<evidence type="ECO:0000256" key="4">
    <source>
        <dbReference type="PROSITE-ProRule" id="PRU00409"/>
    </source>
</evidence>
<evidence type="ECO:0000256" key="2">
    <source>
        <dbReference type="ARBA" id="ARBA00022741"/>
    </source>
</evidence>
<comment type="caution">
    <text evidence="6">The sequence shown here is derived from an EMBL/GenBank/DDBJ whole genome shotgun (WGS) entry which is preliminary data.</text>
</comment>